<keyword evidence="3" id="KW-1185">Reference proteome</keyword>
<dbReference type="HOGENOM" id="CLU_1247933_0_0_1"/>
<name>A0A067MUM0_BOTB1</name>
<feature type="compositionally biased region" description="Polar residues" evidence="1">
    <location>
        <begin position="142"/>
        <end position="153"/>
    </location>
</feature>
<dbReference type="Proteomes" id="UP000027195">
    <property type="component" value="Unassembled WGS sequence"/>
</dbReference>
<dbReference type="EMBL" id="KL198033">
    <property type="protein sequence ID" value="KDQ15266.1"/>
    <property type="molecule type" value="Genomic_DNA"/>
</dbReference>
<evidence type="ECO:0000256" key="1">
    <source>
        <dbReference type="SAM" id="MobiDB-lite"/>
    </source>
</evidence>
<accession>A0A067MUM0</accession>
<gene>
    <name evidence="2" type="ORF">BOTBODRAFT_625501</name>
</gene>
<protein>
    <submittedName>
        <fullName evidence="2">Uncharacterized protein</fullName>
    </submittedName>
</protein>
<feature type="non-terminal residue" evidence="2">
    <location>
        <position position="1"/>
    </location>
</feature>
<proteinExistence type="predicted"/>
<sequence length="222" mass="23414">AHTCSHRSPSHSCAPLCSCSPHLATSHSRGPSGPCLSISQALLISRSRGACPSSRSRRLSRAPKLTYSRHQLPSLVIVFTPTLEAAVLAAPTLNAPILTAHALLASGLTPPVSHGARLAANALTALSRSSVSWLTPSLSSRPPFSQAPSSRSPVGTPALPPFSRFLPRNPHSHGSSSYPPPLQPRFRGSCPVTPALTAFLTAHALATTDYCSRRHHPFSRPL</sequence>
<evidence type="ECO:0000313" key="3">
    <source>
        <dbReference type="Proteomes" id="UP000027195"/>
    </source>
</evidence>
<reference evidence="3" key="1">
    <citation type="journal article" date="2014" name="Proc. Natl. Acad. Sci. U.S.A.">
        <title>Extensive sampling of basidiomycete genomes demonstrates inadequacy of the white-rot/brown-rot paradigm for wood decay fungi.</title>
        <authorList>
            <person name="Riley R."/>
            <person name="Salamov A.A."/>
            <person name="Brown D.W."/>
            <person name="Nagy L.G."/>
            <person name="Floudas D."/>
            <person name="Held B.W."/>
            <person name="Levasseur A."/>
            <person name="Lombard V."/>
            <person name="Morin E."/>
            <person name="Otillar R."/>
            <person name="Lindquist E.A."/>
            <person name="Sun H."/>
            <person name="LaButti K.M."/>
            <person name="Schmutz J."/>
            <person name="Jabbour D."/>
            <person name="Luo H."/>
            <person name="Baker S.E."/>
            <person name="Pisabarro A.G."/>
            <person name="Walton J.D."/>
            <person name="Blanchette R.A."/>
            <person name="Henrissat B."/>
            <person name="Martin F."/>
            <person name="Cullen D."/>
            <person name="Hibbett D.S."/>
            <person name="Grigoriev I.V."/>
        </authorList>
    </citation>
    <scope>NUCLEOTIDE SEQUENCE [LARGE SCALE GENOMIC DNA]</scope>
    <source>
        <strain evidence="3">FD-172 SS1</strain>
    </source>
</reference>
<evidence type="ECO:0000313" key="2">
    <source>
        <dbReference type="EMBL" id="KDQ15266.1"/>
    </source>
</evidence>
<organism evidence="2 3">
    <name type="scientific">Botryobasidium botryosum (strain FD-172 SS1)</name>
    <dbReference type="NCBI Taxonomy" id="930990"/>
    <lineage>
        <taxon>Eukaryota</taxon>
        <taxon>Fungi</taxon>
        <taxon>Dikarya</taxon>
        <taxon>Basidiomycota</taxon>
        <taxon>Agaricomycotina</taxon>
        <taxon>Agaricomycetes</taxon>
        <taxon>Cantharellales</taxon>
        <taxon>Botryobasidiaceae</taxon>
        <taxon>Botryobasidium</taxon>
    </lineage>
</organism>
<dbReference type="AlphaFoldDB" id="A0A067MUM0"/>
<dbReference type="InParanoid" id="A0A067MUM0"/>
<feature type="region of interest" description="Disordered" evidence="1">
    <location>
        <begin position="140"/>
        <end position="182"/>
    </location>
</feature>